<evidence type="ECO:0000313" key="3">
    <source>
        <dbReference type="Proteomes" id="UP000001950"/>
    </source>
</evidence>
<sequence>MLVVLIATIFSPVIVAILRKTAPQSGIWSHYQSPMCLWGPDEPNFETPKKWTNSGQPASNPADSQDASFWHAFDLLIVIKVTLDVIFVYSRQFFTDLYDTKGNPANDPNAVTLSGGASFNAKAAITIKGTNFSALSGEVIITMSSGNINKLYGGDLQIETPLNQDTVLKLNANGTLSGGTVRDNPNVTLKGTIVVTSNDQALGQSLNFGGGGGVTGTLNLDDGTGEGSTKHVKITTGSNTITIPEGAYTKTATTLKIGNPDALSTPRNPDNATGDAKEAKLANETSFTKYWQLLPPNNI</sequence>
<dbReference type="EMBL" id="CR940352">
    <property type="protein sequence ID" value="CAI75702.1"/>
    <property type="molecule type" value="Genomic_DNA"/>
</dbReference>
<feature type="signal peptide" evidence="1">
    <location>
        <begin position="1"/>
        <end position="16"/>
    </location>
</feature>
<dbReference type="Proteomes" id="UP000001950">
    <property type="component" value="Chromosome 3"/>
</dbReference>
<name>Q4UBU9_THEAN</name>
<evidence type="ECO:0000313" key="2">
    <source>
        <dbReference type="EMBL" id="CAI75702.1"/>
    </source>
</evidence>
<dbReference type="KEGG" id="tan:TA04795"/>
<dbReference type="GeneID" id="3865294"/>
<dbReference type="AlphaFoldDB" id="Q4UBU9"/>
<protein>
    <submittedName>
        <fullName evidence="2">Uncharacterized protein</fullName>
    </submittedName>
</protein>
<proteinExistence type="predicted"/>
<gene>
    <name evidence="2" type="ORF">TA04795</name>
</gene>
<evidence type="ECO:0000256" key="1">
    <source>
        <dbReference type="SAM" id="SignalP"/>
    </source>
</evidence>
<dbReference type="RefSeq" id="XP_955178.1">
    <property type="nucleotide sequence ID" value="XM_950085.1"/>
</dbReference>
<dbReference type="InParanoid" id="Q4UBU9"/>
<feature type="chain" id="PRO_5004244967" evidence="1">
    <location>
        <begin position="17"/>
        <end position="299"/>
    </location>
</feature>
<dbReference type="VEuPathDB" id="PiroplasmaDB:TA04795"/>
<organism evidence="2 3">
    <name type="scientific">Theileria annulata</name>
    <dbReference type="NCBI Taxonomy" id="5874"/>
    <lineage>
        <taxon>Eukaryota</taxon>
        <taxon>Sar</taxon>
        <taxon>Alveolata</taxon>
        <taxon>Apicomplexa</taxon>
        <taxon>Aconoidasida</taxon>
        <taxon>Piroplasmida</taxon>
        <taxon>Theileriidae</taxon>
        <taxon>Theileria</taxon>
    </lineage>
</organism>
<accession>Q4UBU9</accession>
<reference evidence="2 3" key="1">
    <citation type="journal article" date="2005" name="Science">
        <title>Genome of the host-cell transforming parasite Theileria annulata compared with T. parva.</title>
        <authorList>
            <person name="Pain A."/>
            <person name="Renauld H."/>
            <person name="Berriman M."/>
            <person name="Murphy L."/>
            <person name="Yeats C.A."/>
            <person name="Weir W."/>
            <person name="Kerhornou A."/>
            <person name="Aslett M."/>
            <person name="Bishop R."/>
            <person name="Bouchier C."/>
            <person name="Cochet M."/>
            <person name="Coulson R.M.R."/>
            <person name="Cronin A."/>
            <person name="de Villiers E.P."/>
            <person name="Fraser A."/>
            <person name="Fosker N."/>
            <person name="Gardner M."/>
            <person name="Goble A."/>
            <person name="Griffiths-Jones S."/>
            <person name="Harris D.E."/>
            <person name="Katzer F."/>
            <person name="Larke N."/>
            <person name="Lord A."/>
            <person name="Maser P."/>
            <person name="McKellar S."/>
            <person name="Mooney P."/>
            <person name="Morton F."/>
            <person name="Nene V."/>
            <person name="O'Neil S."/>
            <person name="Price C."/>
            <person name="Quail M.A."/>
            <person name="Rabbinowitsch E."/>
            <person name="Rawlings N.D."/>
            <person name="Rutter S."/>
            <person name="Saunders D."/>
            <person name="Seeger K."/>
            <person name="Shah T."/>
            <person name="Squares R."/>
            <person name="Squares S."/>
            <person name="Tivey A."/>
            <person name="Walker A.R."/>
            <person name="Woodward J."/>
            <person name="Dobbelaere D.A.E."/>
            <person name="Langsley G."/>
            <person name="Rajandream M.A."/>
            <person name="McKeever D."/>
            <person name="Shiels B."/>
            <person name="Tait A."/>
            <person name="Barrell B.G."/>
            <person name="Hall N."/>
        </authorList>
    </citation>
    <scope>NUCLEOTIDE SEQUENCE [LARGE SCALE GENOMIC DNA]</scope>
    <source>
        <strain evidence="3">Ankara</strain>
    </source>
</reference>
<keyword evidence="3" id="KW-1185">Reference proteome</keyword>
<keyword evidence="1" id="KW-0732">Signal</keyword>